<proteinExistence type="predicted"/>
<keyword evidence="3" id="KW-1185">Reference proteome</keyword>
<dbReference type="AlphaFoldDB" id="A0A378VN68"/>
<dbReference type="RefSeq" id="WP_003709915.1">
    <property type="nucleotide sequence ID" value="NZ_LR590477.1"/>
</dbReference>
<protein>
    <submittedName>
        <fullName evidence="2">Uncharacterized protein</fullName>
    </submittedName>
</protein>
<name>A0A378VN68_NEILA</name>
<feature type="signal peptide" evidence="1">
    <location>
        <begin position="1"/>
        <end position="19"/>
    </location>
</feature>
<feature type="chain" id="PRO_5017085752" evidence="1">
    <location>
        <begin position="20"/>
        <end position="189"/>
    </location>
</feature>
<organism evidence="2 3">
    <name type="scientific">Neisseria lactamica</name>
    <dbReference type="NCBI Taxonomy" id="486"/>
    <lineage>
        <taxon>Bacteria</taxon>
        <taxon>Pseudomonadati</taxon>
        <taxon>Pseudomonadota</taxon>
        <taxon>Betaproteobacteria</taxon>
        <taxon>Neisseriales</taxon>
        <taxon>Neisseriaceae</taxon>
        <taxon>Neisseria</taxon>
    </lineage>
</organism>
<keyword evidence="1" id="KW-0732">Signal</keyword>
<evidence type="ECO:0000313" key="3">
    <source>
        <dbReference type="Proteomes" id="UP000254193"/>
    </source>
</evidence>
<sequence>MYSNKLITLFFLLPLLCHAVEFDETQYNNCKDRPMLCAARIYSPKGNNYKSIWYDDNGKLAFIAFTNQQMENQGRPSLAMFISDDKISDTNIDEFLASFDPDKYRIFHDPRYKFLPLVCETHCNPYSLFNIDNKFKPDEKDKIFFSIPTDNTDFYKSFYLNKDYIEGIYPGRRNVSYYKISATDNGIVP</sequence>
<evidence type="ECO:0000256" key="1">
    <source>
        <dbReference type="SAM" id="SignalP"/>
    </source>
</evidence>
<evidence type="ECO:0000313" key="2">
    <source>
        <dbReference type="EMBL" id="SUA17702.1"/>
    </source>
</evidence>
<dbReference type="Proteomes" id="UP000254193">
    <property type="component" value="Unassembled WGS sequence"/>
</dbReference>
<reference evidence="2 3" key="1">
    <citation type="submission" date="2018-06" db="EMBL/GenBank/DDBJ databases">
        <authorList>
            <consortium name="Pathogen Informatics"/>
            <person name="Doyle S."/>
        </authorList>
    </citation>
    <scope>NUCLEOTIDE SEQUENCE [LARGE SCALE GENOMIC DNA]</scope>
    <source>
        <strain evidence="2 3">NCTC10616</strain>
    </source>
</reference>
<dbReference type="EMBL" id="UGRO01000002">
    <property type="protein sequence ID" value="SUA17702.1"/>
    <property type="molecule type" value="Genomic_DNA"/>
</dbReference>
<gene>
    <name evidence="2" type="ORF">NCTC10616_01387</name>
</gene>
<accession>A0A378VN68</accession>